<dbReference type="InterPro" id="IPR025951">
    <property type="entry name" value="GXWXG_dom"/>
</dbReference>
<keyword evidence="2" id="KW-1185">Reference proteome</keyword>
<dbReference type="Pfam" id="PF14231">
    <property type="entry name" value="GXWXG"/>
    <property type="match status" value="1"/>
</dbReference>
<evidence type="ECO:0000313" key="1">
    <source>
        <dbReference type="EMBL" id="AIY17130.1"/>
    </source>
</evidence>
<dbReference type="KEGG" id="psim:KR76_10880"/>
<reference evidence="1 2" key="1">
    <citation type="journal article" date="2015" name="Genome Announc.">
        <title>Complete Genome Sequence of Steroid-Transforming Nocardioides simplex VKM Ac-2033D.</title>
        <authorList>
            <person name="Shtratnikova V.Y."/>
            <person name="Schelkunov M.I."/>
            <person name="Pekov Y.A."/>
            <person name="Fokina V.V."/>
            <person name="Logacheva M.D."/>
            <person name="Sokolov S.L."/>
            <person name="Bragin E.Y."/>
            <person name="Ashapkin V.V."/>
            <person name="Donova M.V."/>
        </authorList>
    </citation>
    <scope>NUCLEOTIDE SEQUENCE [LARGE SCALE GENOMIC DNA]</scope>
    <source>
        <strain evidence="1 2">VKM Ac-2033D</strain>
    </source>
</reference>
<sequence length="159" mass="17448">MLGVTDIRTRFDDLRAAERAEPADLDALWADLATVEVDEMLGAWRGGDFATGHVASTVLEKVRWHGKRFDSPLEAVPLVCRGDDGELYSNLAAGGGGEASLWSVAFRGEVTATMVYDKMPVLDHFKKVDDATVMGIMNGKLAGTFGIDDLYYFWLERDA</sequence>
<proteinExistence type="predicted"/>
<evidence type="ECO:0000313" key="2">
    <source>
        <dbReference type="Proteomes" id="UP000030300"/>
    </source>
</evidence>
<dbReference type="Pfam" id="PF14232">
    <property type="entry name" value="DUF4334"/>
    <property type="match status" value="1"/>
</dbReference>
<dbReference type="HOGENOM" id="CLU_112092_1_1_11"/>
<protein>
    <submittedName>
        <fullName evidence="1">Uncharacterized protein</fullName>
    </submittedName>
</protein>
<name>A0A0A1DP18_NOCSI</name>
<dbReference type="EMBL" id="CP009896">
    <property type="protein sequence ID" value="AIY17130.1"/>
    <property type="molecule type" value="Genomic_DNA"/>
</dbReference>
<dbReference type="InterPro" id="IPR025568">
    <property type="entry name" value="DUF4334"/>
</dbReference>
<dbReference type="STRING" id="2045.KR76_10880"/>
<dbReference type="eggNOG" id="ENOG5031MQX">
    <property type="taxonomic scope" value="Bacteria"/>
</dbReference>
<dbReference type="OrthoDB" id="8905397at2"/>
<dbReference type="AlphaFoldDB" id="A0A0A1DP18"/>
<dbReference type="Proteomes" id="UP000030300">
    <property type="component" value="Chromosome"/>
</dbReference>
<accession>A0A0A1DP18</accession>
<gene>
    <name evidence="1" type="ORF">KR76_10880</name>
</gene>
<dbReference type="Gene3D" id="2.40.128.580">
    <property type="entry name" value="GXWXG domain"/>
    <property type="match status" value="1"/>
</dbReference>
<organism evidence="1 2">
    <name type="scientific">Nocardioides simplex</name>
    <name type="common">Arthrobacter simplex</name>
    <dbReference type="NCBI Taxonomy" id="2045"/>
    <lineage>
        <taxon>Bacteria</taxon>
        <taxon>Bacillati</taxon>
        <taxon>Actinomycetota</taxon>
        <taxon>Actinomycetes</taxon>
        <taxon>Propionibacteriales</taxon>
        <taxon>Nocardioidaceae</taxon>
        <taxon>Pimelobacter</taxon>
    </lineage>
</organism>